<protein>
    <submittedName>
        <fullName evidence="1">Uncharacterized protein</fullName>
    </submittedName>
</protein>
<keyword evidence="2" id="KW-1185">Reference proteome</keyword>
<evidence type="ECO:0000313" key="2">
    <source>
        <dbReference type="Proteomes" id="UP000027222"/>
    </source>
</evidence>
<evidence type="ECO:0000313" key="1">
    <source>
        <dbReference type="EMBL" id="KDR73361.1"/>
    </source>
</evidence>
<sequence>MLKIYGYSSHINLSCILLYSGTILLAVSSQTTVSIDPFLRSSRPYCCCNIFPCTQCNHPYSLLLFDRIINGIPIVVFGRLNYLHMNLSAIIVQLINSGSDRLSADSLLPSFSILGPGITSRVPTSNG</sequence>
<dbReference type="EMBL" id="KL142386">
    <property type="protein sequence ID" value="KDR73361.1"/>
    <property type="molecule type" value="Genomic_DNA"/>
</dbReference>
<dbReference type="AlphaFoldDB" id="A0A067SR40"/>
<dbReference type="HOGENOM" id="CLU_1970726_0_0_1"/>
<organism evidence="1 2">
    <name type="scientific">Galerina marginata (strain CBS 339.88)</name>
    <dbReference type="NCBI Taxonomy" id="685588"/>
    <lineage>
        <taxon>Eukaryota</taxon>
        <taxon>Fungi</taxon>
        <taxon>Dikarya</taxon>
        <taxon>Basidiomycota</taxon>
        <taxon>Agaricomycotina</taxon>
        <taxon>Agaricomycetes</taxon>
        <taxon>Agaricomycetidae</taxon>
        <taxon>Agaricales</taxon>
        <taxon>Agaricineae</taxon>
        <taxon>Strophariaceae</taxon>
        <taxon>Galerina</taxon>
    </lineage>
</organism>
<proteinExistence type="predicted"/>
<dbReference type="Proteomes" id="UP000027222">
    <property type="component" value="Unassembled WGS sequence"/>
</dbReference>
<reference evidence="2" key="1">
    <citation type="journal article" date="2014" name="Proc. Natl. Acad. Sci. U.S.A.">
        <title>Extensive sampling of basidiomycete genomes demonstrates inadequacy of the white-rot/brown-rot paradigm for wood decay fungi.</title>
        <authorList>
            <person name="Riley R."/>
            <person name="Salamov A.A."/>
            <person name="Brown D.W."/>
            <person name="Nagy L.G."/>
            <person name="Floudas D."/>
            <person name="Held B.W."/>
            <person name="Levasseur A."/>
            <person name="Lombard V."/>
            <person name="Morin E."/>
            <person name="Otillar R."/>
            <person name="Lindquist E.A."/>
            <person name="Sun H."/>
            <person name="LaButti K.M."/>
            <person name="Schmutz J."/>
            <person name="Jabbour D."/>
            <person name="Luo H."/>
            <person name="Baker S.E."/>
            <person name="Pisabarro A.G."/>
            <person name="Walton J.D."/>
            <person name="Blanchette R.A."/>
            <person name="Henrissat B."/>
            <person name="Martin F."/>
            <person name="Cullen D."/>
            <person name="Hibbett D.S."/>
            <person name="Grigoriev I.V."/>
        </authorList>
    </citation>
    <scope>NUCLEOTIDE SEQUENCE [LARGE SCALE GENOMIC DNA]</scope>
    <source>
        <strain evidence="2">CBS 339.88</strain>
    </source>
</reference>
<accession>A0A067SR40</accession>
<name>A0A067SR40_GALM3</name>
<gene>
    <name evidence="1" type="ORF">GALMADRAFT_731001</name>
</gene>